<dbReference type="InterPro" id="IPR020568">
    <property type="entry name" value="Ribosomal_Su5_D2-typ_SF"/>
</dbReference>
<dbReference type="Gene3D" id="3.30.230.10">
    <property type="match status" value="1"/>
</dbReference>
<evidence type="ECO:0000259" key="6">
    <source>
        <dbReference type="SMART" id="SM01340"/>
    </source>
</evidence>
<dbReference type="SMART" id="SM00853">
    <property type="entry name" value="MutL_C"/>
    <property type="match status" value="1"/>
</dbReference>
<keyword evidence="2" id="KW-0227">DNA damage</keyword>
<dbReference type="Proteomes" id="UP001161017">
    <property type="component" value="Unassembled WGS sequence"/>
</dbReference>
<dbReference type="GO" id="GO:0140664">
    <property type="term" value="F:ATP-dependent DNA damage sensor activity"/>
    <property type="evidence" value="ECO:0007669"/>
    <property type="project" value="InterPro"/>
</dbReference>
<feature type="compositionally biased region" description="Acidic residues" evidence="4">
    <location>
        <begin position="993"/>
        <end position="1014"/>
    </location>
</feature>
<feature type="region of interest" description="Disordered" evidence="4">
    <location>
        <begin position="414"/>
        <end position="501"/>
    </location>
</feature>
<comment type="caution">
    <text evidence="7">The sequence shown here is derived from an EMBL/GenBank/DDBJ whole genome shotgun (WGS) entry which is preliminary data.</text>
</comment>
<evidence type="ECO:0000313" key="7">
    <source>
        <dbReference type="EMBL" id="MDI1485295.1"/>
    </source>
</evidence>
<feature type="region of interest" description="Disordered" evidence="4">
    <location>
        <begin position="738"/>
        <end position="763"/>
    </location>
</feature>
<dbReference type="PANTHER" id="PTHR10073">
    <property type="entry name" value="DNA MISMATCH REPAIR PROTEIN MLH, PMS, MUTL"/>
    <property type="match status" value="1"/>
</dbReference>
<comment type="similarity">
    <text evidence="1">Belongs to the DNA mismatch repair MutL/HexB family.</text>
</comment>
<dbReference type="GO" id="GO:0030983">
    <property type="term" value="F:mismatched DNA binding"/>
    <property type="evidence" value="ECO:0007669"/>
    <property type="project" value="InterPro"/>
</dbReference>
<feature type="compositionally biased region" description="Polar residues" evidence="4">
    <location>
        <begin position="478"/>
        <end position="491"/>
    </location>
</feature>
<dbReference type="SMART" id="SM01340">
    <property type="entry name" value="DNA_mis_repair"/>
    <property type="match status" value="1"/>
</dbReference>
<dbReference type="InterPro" id="IPR014762">
    <property type="entry name" value="DNA_mismatch_repair_CS"/>
</dbReference>
<dbReference type="InterPro" id="IPR038973">
    <property type="entry name" value="MutL/Mlh/Pms-like"/>
</dbReference>
<dbReference type="SUPFAM" id="SSF118116">
    <property type="entry name" value="DNA mismatch repair protein MutL"/>
    <property type="match status" value="1"/>
</dbReference>
<dbReference type="InterPro" id="IPR036890">
    <property type="entry name" value="HATPase_C_sf"/>
</dbReference>
<dbReference type="Gene3D" id="3.30.565.10">
    <property type="entry name" value="Histidine kinase-like ATPase, C-terminal domain"/>
    <property type="match status" value="1"/>
</dbReference>
<feature type="region of interest" description="Disordered" evidence="4">
    <location>
        <begin position="355"/>
        <end position="401"/>
    </location>
</feature>
<dbReference type="InterPro" id="IPR014721">
    <property type="entry name" value="Ribsml_uS5_D2-typ_fold_subgr"/>
</dbReference>
<evidence type="ECO:0000313" key="8">
    <source>
        <dbReference type="Proteomes" id="UP001161017"/>
    </source>
</evidence>
<keyword evidence="8" id="KW-1185">Reference proteome</keyword>
<feature type="region of interest" description="Disordered" evidence="4">
    <location>
        <begin position="991"/>
        <end position="1014"/>
    </location>
</feature>
<dbReference type="InterPro" id="IPR042121">
    <property type="entry name" value="MutL_C_regsub"/>
</dbReference>
<dbReference type="Gene3D" id="3.30.1540.20">
    <property type="entry name" value="MutL, C-terminal domain, dimerisation subdomain"/>
    <property type="match status" value="1"/>
</dbReference>
<proteinExistence type="inferred from homology"/>
<feature type="domain" description="DNA mismatch repair protein S5" evidence="6">
    <location>
        <begin position="217"/>
        <end position="353"/>
    </location>
</feature>
<sequence length="1014" mass="111135">MASIKPLEGRTVHQIQSGQVIVDLCSVAKELVENSLDAGARAIDVRFKSNGLEAIEVQDNGSGISSENYETIALKHYTSKLASYQDLSSIETFGFRGEALSSLCALSKFHIVTAREDEAPKGAKLDFETSGKLKTVSVVACQRGTTICVENLFVNLPVRRRELEKNIKREYSKVLGILQAYACISTQARITVSNVSSKSKKAIAFSTRSNPSTRDNIANVFGAKSLAGLLDMTIDLEMASAEHVEDRRAGSDKDLVRVLGHVSRPGFGEGRQAPDRQMFFVNSRPCNLPQVAKVFNEVYKSYNMAQSPFVFANILLNTNAYDVNVSPDKRTILLHDQGALLESLRSSLTKLFERQDQAVPESRYRDQKIPFCKQESAATGDSSAAEEAAGSSDDSQVSDDTTKDMPKLIEQLASRGTVPQGQHREPHAPLRSSSVRSDGAEKIGRRRSKELAPEDPLPSSIHSGRDSPGLHRMREDSQMTNISASGPTEGTTRLEKEAEADVSSLAAEQLTLRTQEDGSAPRASNIVQNAFDRMRPRRGSPEVATVTIGSKTTTSVLGSSVHSRSGRPAKASRTQEKDTIQPPGSSLRAFAAPGSYLRQTVGFPQSKVGKTIALDHDSSPDNSSIGSSENMSDDPGEDIAEESEQGDSDLFEDGSDAEFLDEDGKKAVEDAKVAEMIRQTEEAASLPSEDCKRRAQQVLKGSKAAHSTTELIQHVALSIGRVSRQLQHRTTLLQSGPETVEYCPRPSITDAEDRTSHTPISGGPDLTISKNDFTKLRIVGQFNLGFVLVTRNNRDMFIVDQHASDEIINFERLQATTVIQDQQLVRPKRLELTAVDEEIILENQDALRSNGFVVDVDQSGDYQVGQRASLVSLPMSKETTFKPSDLEELIALLADTPTPSSTIPRPTKIRKILAMRACRSSIMIGKVLTRQMMERLVAKMGEIDKPWNCPHGRPTMRHVCGLDGIRGHDEYSAQDEDEDSSFVASWRRWSESLGDESSDSISNDEEMLEEESAS</sequence>
<feature type="compositionally biased region" description="Low complexity" evidence="4">
    <location>
        <begin position="375"/>
        <end position="399"/>
    </location>
</feature>
<evidence type="ECO:0000256" key="1">
    <source>
        <dbReference type="ARBA" id="ARBA00006082"/>
    </source>
</evidence>
<dbReference type="PANTHER" id="PTHR10073:SF52">
    <property type="entry name" value="MISMATCH REPAIR ENDONUCLEASE PMS2"/>
    <property type="match status" value="1"/>
</dbReference>
<dbReference type="SUPFAM" id="SSF54211">
    <property type="entry name" value="Ribosomal protein S5 domain 2-like"/>
    <property type="match status" value="1"/>
</dbReference>
<dbReference type="PROSITE" id="PS00058">
    <property type="entry name" value="DNA_MISMATCH_REPAIR_1"/>
    <property type="match status" value="1"/>
</dbReference>
<evidence type="ECO:0000256" key="4">
    <source>
        <dbReference type="SAM" id="MobiDB-lite"/>
    </source>
</evidence>
<organism evidence="7 8">
    <name type="scientific">Ramalina farinacea</name>
    <dbReference type="NCBI Taxonomy" id="258253"/>
    <lineage>
        <taxon>Eukaryota</taxon>
        <taxon>Fungi</taxon>
        <taxon>Dikarya</taxon>
        <taxon>Ascomycota</taxon>
        <taxon>Pezizomycotina</taxon>
        <taxon>Lecanoromycetes</taxon>
        <taxon>OSLEUM clade</taxon>
        <taxon>Lecanoromycetidae</taxon>
        <taxon>Lecanorales</taxon>
        <taxon>Lecanorineae</taxon>
        <taxon>Ramalinaceae</taxon>
        <taxon>Ramalina</taxon>
    </lineage>
</organism>
<feature type="domain" description="MutL C-terminal dimerisation" evidence="5">
    <location>
        <begin position="778"/>
        <end position="928"/>
    </location>
</feature>
<dbReference type="GO" id="GO:0005524">
    <property type="term" value="F:ATP binding"/>
    <property type="evidence" value="ECO:0007669"/>
    <property type="project" value="UniProtKB-KW"/>
</dbReference>
<dbReference type="SUPFAM" id="SSF55874">
    <property type="entry name" value="ATPase domain of HSP90 chaperone/DNA topoisomerase II/histidine kinase"/>
    <property type="match status" value="1"/>
</dbReference>
<keyword evidence="7" id="KW-0067">ATP-binding</keyword>
<feature type="compositionally biased region" description="Basic and acidic residues" evidence="4">
    <location>
        <begin position="355"/>
        <end position="368"/>
    </location>
</feature>
<dbReference type="InterPro" id="IPR013507">
    <property type="entry name" value="DNA_mismatch_S5_2-like"/>
</dbReference>
<dbReference type="InterPro" id="IPR002099">
    <property type="entry name" value="MutL/Mlh/PMS"/>
</dbReference>
<feature type="compositionally biased region" description="Acidic residues" evidence="4">
    <location>
        <begin position="631"/>
        <end position="661"/>
    </location>
</feature>
<dbReference type="GO" id="GO:0032389">
    <property type="term" value="C:MutLalpha complex"/>
    <property type="evidence" value="ECO:0007669"/>
    <property type="project" value="TreeGrafter"/>
</dbReference>
<feature type="region of interest" description="Disordered" evidence="4">
    <location>
        <begin position="612"/>
        <end position="663"/>
    </location>
</feature>
<keyword evidence="7" id="KW-0547">Nucleotide-binding</keyword>
<dbReference type="AlphaFoldDB" id="A0AA43TSJ8"/>
<dbReference type="Pfam" id="PF13589">
    <property type="entry name" value="HATPase_c_3"/>
    <property type="match status" value="1"/>
</dbReference>
<dbReference type="CDD" id="cd03484">
    <property type="entry name" value="MutL_Trans_hPMS_2_like"/>
    <property type="match status" value="1"/>
</dbReference>
<dbReference type="NCBIfam" id="TIGR00585">
    <property type="entry name" value="mutl"/>
    <property type="match status" value="1"/>
</dbReference>
<dbReference type="InterPro" id="IPR014790">
    <property type="entry name" value="MutL_C"/>
</dbReference>
<accession>A0AA43TSJ8</accession>
<feature type="region of interest" description="Disordered" evidence="4">
    <location>
        <begin position="513"/>
        <end position="589"/>
    </location>
</feature>
<feature type="compositionally biased region" description="Basic and acidic residues" evidence="4">
    <location>
        <begin position="463"/>
        <end position="477"/>
    </location>
</feature>
<dbReference type="FunFam" id="3.30.565.10:FF:000014">
    <property type="entry name" value="Mismatch repair endonuclease pms1, putative"/>
    <property type="match status" value="1"/>
</dbReference>
<dbReference type="FunFam" id="3.30.1370.100:FF:000001">
    <property type="entry name" value="Mismatch repair endonuclease pms1, putative"/>
    <property type="match status" value="1"/>
</dbReference>
<protein>
    <recommendedName>
        <fullName evidence="3">DNA mismatch repair protein PMS1</fullName>
    </recommendedName>
</protein>
<dbReference type="Pfam" id="PF01119">
    <property type="entry name" value="DNA_mis_repair"/>
    <property type="match status" value="1"/>
</dbReference>
<evidence type="ECO:0000256" key="3">
    <source>
        <dbReference type="ARBA" id="ARBA00070941"/>
    </source>
</evidence>
<gene>
    <name evidence="7" type="primary">PMS1</name>
    <name evidence="7" type="ORF">OHK93_000432</name>
</gene>
<dbReference type="FunFam" id="3.30.230.10:FF:000120">
    <property type="entry name" value="Mismatch repair endonuclease PMS2"/>
    <property type="match status" value="1"/>
</dbReference>
<dbReference type="GO" id="GO:0016887">
    <property type="term" value="F:ATP hydrolysis activity"/>
    <property type="evidence" value="ECO:0007669"/>
    <property type="project" value="InterPro"/>
</dbReference>
<dbReference type="InterPro" id="IPR042120">
    <property type="entry name" value="MutL_C_dimsub"/>
</dbReference>
<dbReference type="Gene3D" id="3.30.1370.100">
    <property type="entry name" value="MutL, C-terminal domain, regulatory subdomain"/>
    <property type="match status" value="1"/>
</dbReference>
<evidence type="ECO:0000259" key="5">
    <source>
        <dbReference type="SMART" id="SM00853"/>
    </source>
</evidence>
<dbReference type="Pfam" id="PF08676">
    <property type="entry name" value="MutL_C"/>
    <property type="match status" value="1"/>
</dbReference>
<reference evidence="7" key="1">
    <citation type="journal article" date="2023" name="Genome Biol. Evol.">
        <title>First Whole Genome Sequence and Flow Cytometry Genome Size Data for the Lichen-Forming Fungus Ramalina farinacea (Ascomycota).</title>
        <authorList>
            <person name="Llewellyn T."/>
            <person name="Mian S."/>
            <person name="Hill R."/>
            <person name="Leitch I.J."/>
            <person name="Gaya E."/>
        </authorList>
    </citation>
    <scope>NUCLEOTIDE SEQUENCE</scope>
    <source>
        <strain evidence="7">LIQ254RAFAR</strain>
    </source>
</reference>
<dbReference type="EMBL" id="JAPUFD010000001">
    <property type="protein sequence ID" value="MDI1485295.1"/>
    <property type="molecule type" value="Genomic_DNA"/>
</dbReference>
<feature type="compositionally biased region" description="Polar residues" evidence="4">
    <location>
        <begin position="547"/>
        <end position="563"/>
    </location>
</feature>
<dbReference type="CDD" id="cd16926">
    <property type="entry name" value="HATPase_MutL-MLH-PMS-like"/>
    <property type="match status" value="1"/>
</dbReference>
<dbReference type="GO" id="GO:0000710">
    <property type="term" value="P:meiotic mismatch repair"/>
    <property type="evidence" value="ECO:0007669"/>
    <property type="project" value="UniProtKB-ARBA"/>
</dbReference>
<dbReference type="InterPro" id="IPR037198">
    <property type="entry name" value="MutL_C_sf"/>
</dbReference>
<evidence type="ECO:0000256" key="2">
    <source>
        <dbReference type="ARBA" id="ARBA00022763"/>
    </source>
</evidence>
<name>A0AA43TSJ8_9LECA</name>